<evidence type="ECO:0000313" key="2">
    <source>
        <dbReference type="Proteomes" id="UP000198620"/>
    </source>
</evidence>
<dbReference type="EMBL" id="FOBH01000003">
    <property type="protein sequence ID" value="SEK88949.1"/>
    <property type="molecule type" value="Genomic_DNA"/>
</dbReference>
<sequence>MKNNPLVTTTQKVKTYDTTMPLLDSMYQEFKELSKKKPDAAVNKNKITIVNRLLHKMRLILEDEESIEFLDLIDEDDIPQASDVTLILSQYVAAMNGFRSKYYEWNGHKNQWRTEN</sequence>
<protein>
    <submittedName>
        <fullName evidence="1">Uncharacterized protein</fullName>
    </submittedName>
</protein>
<gene>
    <name evidence="1" type="ORF">SAMN05216387_103305</name>
</gene>
<dbReference type="RefSeq" id="WP_090828142.1">
    <property type="nucleotide sequence ID" value="NZ_FOBH01000003.1"/>
</dbReference>
<organism evidence="1 2">
    <name type="scientific">Nitrosovibrio tenuis</name>
    <dbReference type="NCBI Taxonomy" id="1233"/>
    <lineage>
        <taxon>Bacteria</taxon>
        <taxon>Pseudomonadati</taxon>
        <taxon>Pseudomonadota</taxon>
        <taxon>Betaproteobacteria</taxon>
        <taxon>Nitrosomonadales</taxon>
        <taxon>Nitrosomonadaceae</taxon>
        <taxon>Nitrosovibrio</taxon>
    </lineage>
</organism>
<reference evidence="1 2" key="1">
    <citation type="submission" date="2016-10" db="EMBL/GenBank/DDBJ databases">
        <authorList>
            <person name="de Groot N.N."/>
        </authorList>
    </citation>
    <scope>NUCLEOTIDE SEQUENCE [LARGE SCALE GENOMIC DNA]</scope>
    <source>
        <strain evidence="1 2">Nv1</strain>
    </source>
</reference>
<proteinExistence type="predicted"/>
<accession>A0A1H7KQ87</accession>
<dbReference type="AlphaFoldDB" id="A0A1H7KQ87"/>
<name>A0A1H7KQ87_9PROT</name>
<evidence type="ECO:0000313" key="1">
    <source>
        <dbReference type="EMBL" id="SEK88949.1"/>
    </source>
</evidence>
<dbReference type="STRING" id="1233.SAMN05216387_103305"/>
<keyword evidence="2" id="KW-1185">Reference proteome</keyword>
<dbReference type="Proteomes" id="UP000198620">
    <property type="component" value="Unassembled WGS sequence"/>
</dbReference>
<dbReference type="OrthoDB" id="5186583at2"/>